<evidence type="ECO:0000313" key="5">
    <source>
        <dbReference type="Proteomes" id="UP000182762"/>
    </source>
</evidence>
<comment type="similarity">
    <text evidence="1">Belongs to the transcriptional antiterminator BglG family. GlcT subfamily.</text>
</comment>
<reference evidence="4 5" key="1">
    <citation type="submission" date="2016-10" db="EMBL/GenBank/DDBJ databases">
        <authorList>
            <person name="Varghese N."/>
            <person name="Submissions S."/>
        </authorList>
    </citation>
    <scope>NUCLEOTIDE SEQUENCE [LARGE SCALE GENOMIC DNA]</scope>
    <source>
        <strain evidence="4 5">DSM 13796</strain>
    </source>
</reference>
<evidence type="ECO:0000256" key="1">
    <source>
        <dbReference type="ARBA" id="ARBA00009115"/>
    </source>
</evidence>
<dbReference type="PANTHER" id="PTHR30185">
    <property type="entry name" value="CRYPTIC BETA-GLUCOSIDE BGL OPERON ANTITERMINATOR"/>
    <property type="match status" value="1"/>
</dbReference>
<dbReference type="GeneID" id="93709781"/>
<dbReference type="EMBL" id="FOXX01000002">
    <property type="protein sequence ID" value="SFQ35275.1"/>
    <property type="molecule type" value="Genomic_DNA"/>
</dbReference>
<evidence type="ECO:0000256" key="2">
    <source>
        <dbReference type="ARBA" id="ARBA00022737"/>
    </source>
</evidence>
<proteinExistence type="inferred from homology"/>
<dbReference type="Gene3D" id="1.20.890.100">
    <property type="match status" value="1"/>
</dbReference>
<dbReference type="PROSITE" id="PS51372">
    <property type="entry name" value="PRD_2"/>
    <property type="match status" value="2"/>
</dbReference>
<evidence type="ECO:0000313" key="4">
    <source>
        <dbReference type="EMBL" id="SFQ35275.1"/>
    </source>
</evidence>
<dbReference type="NCBIfam" id="NF047357">
    <property type="entry name" value="antiterm_GlcT"/>
    <property type="match status" value="1"/>
</dbReference>
<dbReference type="PANTHER" id="PTHR30185:SF16">
    <property type="entry name" value="PROTEIN GLCT"/>
    <property type="match status" value="1"/>
</dbReference>
<dbReference type="InterPro" id="IPR036634">
    <property type="entry name" value="PRD_sf"/>
</dbReference>
<dbReference type="SUPFAM" id="SSF63520">
    <property type="entry name" value="PTS-regulatory domain, PRD"/>
    <property type="match status" value="2"/>
</dbReference>
<dbReference type="InterPro" id="IPR011608">
    <property type="entry name" value="PRD"/>
</dbReference>
<dbReference type="InterPro" id="IPR036650">
    <property type="entry name" value="CAT_RNA-bd_dom_sf"/>
</dbReference>
<dbReference type="SMART" id="SM01061">
    <property type="entry name" value="CAT_RBD"/>
    <property type="match status" value="1"/>
</dbReference>
<feature type="domain" description="PRD" evidence="3">
    <location>
        <begin position="69"/>
        <end position="174"/>
    </location>
</feature>
<dbReference type="InterPro" id="IPR001550">
    <property type="entry name" value="Transcrpt_antitermin_CS"/>
</dbReference>
<comment type="caution">
    <text evidence="4">The sequence shown here is derived from an EMBL/GenBank/DDBJ whole genome shotgun (WGS) entry which is preliminary data.</text>
</comment>
<accession>A0A1I5XTJ8</accession>
<dbReference type="PROSITE" id="PS00654">
    <property type="entry name" value="PRD_1"/>
    <property type="match status" value="1"/>
</dbReference>
<name>A0A1I5XTJ8_9BACI</name>
<dbReference type="RefSeq" id="WP_061803511.1">
    <property type="nucleotide sequence ID" value="NZ_FOXX01000002.1"/>
</dbReference>
<evidence type="ECO:0000259" key="3">
    <source>
        <dbReference type="PROSITE" id="PS51372"/>
    </source>
</evidence>
<dbReference type="Gene3D" id="1.20.58.1950">
    <property type="match status" value="1"/>
</dbReference>
<keyword evidence="2" id="KW-0677">Repeat</keyword>
<organism evidence="4 5">
    <name type="scientific">Priestia endophytica DSM 13796</name>
    <dbReference type="NCBI Taxonomy" id="1121089"/>
    <lineage>
        <taxon>Bacteria</taxon>
        <taxon>Bacillati</taxon>
        <taxon>Bacillota</taxon>
        <taxon>Bacilli</taxon>
        <taxon>Bacillales</taxon>
        <taxon>Bacillaceae</taxon>
        <taxon>Priestia</taxon>
    </lineage>
</organism>
<dbReference type="Pfam" id="PF03123">
    <property type="entry name" value="CAT_RBD"/>
    <property type="match status" value="1"/>
</dbReference>
<dbReference type="InterPro" id="IPR050661">
    <property type="entry name" value="BglG_antiterminators"/>
</dbReference>
<feature type="domain" description="PRD" evidence="3">
    <location>
        <begin position="175"/>
        <end position="280"/>
    </location>
</feature>
<dbReference type="SUPFAM" id="SSF50151">
    <property type="entry name" value="SacY-like RNA-binding domain"/>
    <property type="match status" value="1"/>
</dbReference>
<sequence>MKSTFLVKKVLNNNVLIATHDEYKETVMIGKGIGFGKKGGEEITETSAEKLFVLHNEREQEQYKMLLTQVDEKIVVIMNDIISYIQHHVKTPLNEHIHISLTDHISFAIKRVKQGMDINNPFLLETKVLYPTEYELARHVLEMIKEQTGISLPEGEIGFVALHIHTAITARDLSEINRHSALIQTIISMIENGFSITLDKESLNYMRLIRHLHFAIERANKGEEVEEPKKLAELLKKEYPLCYNLSWKVVKVMQQALSRPVDEAEAVYLTMHLQRLMTKI</sequence>
<dbReference type="Pfam" id="PF00874">
    <property type="entry name" value="PRD"/>
    <property type="match status" value="2"/>
</dbReference>
<dbReference type="InterPro" id="IPR004341">
    <property type="entry name" value="CAT_RNA-bd_dom"/>
</dbReference>
<dbReference type="Gene3D" id="2.30.24.10">
    <property type="entry name" value="CAT RNA-binding domain"/>
    <property type="match status" value="1"/>
</dbReference>
<keyword evidence="5" id="KW-1185">Reference proteome</keyword>
<protein>
    <submittedName>
        <fullName evidence="4">Transcriptional antiterminator, BglG family</fullName>
    </submittedName>
</protein>
<gene>
    <name evidence="4" type="ORF">SAMN02745910_01048</name>
</gene>
<dbReference type="Gene3D" id="1.10.1790.10">
    <property type="entry name" value="PRD domain"/>
    <property type="match status" value="1"/>
</dbReference>
<dbReference type="Proteomes" id="UP000182762">
    <property type="component" value="Unassembled WGS sequence"/>
</dbReference>